<dbReference type="SUPFAM" id="SSF53223">
    <property type="entry name" value="Aminoacid dehydrogenase-like, N-terminal domain"/>
    <property type="match status" value="1"/>
</dbReference>
<dbReference type="InterPro" id="IPR033524">
    <property type="entry name" value="Glu/Leu/Phe/Val_DH_AS"/>
</dbReference>
<evidence type="ECO:0000313" key="6">
    <source>
        <dbReference type="EMBL" id="MBP2296032.1"/>
    </source>
</evidence>
<dbReference type="InterPro" id="IPR006095">
    <property type="entry name" value="Glu/Leu/Phe/Val/Trp_DH"/>
</dbReference>
<dbReference type="InterPro" id="IPR006096">
    <property type="entry name" value="Glu/Leu/Phe/Val/Trp_DH_C"/>
</dbReference>
<dbReference type="InterPro" id="IPR016211">
    <property type="entry name" value="Glu/Phe/Leu/Val/Trp_DH_bac/arc"/>
</dbReference>
<dbReference type="PRINTS" id="PR00082">
    <property type="entry name" value="GLFDHDRGNASE"/>
</dbReference>
<evidence type="ECO:0000313" key="7">
    <source>
        <dbReference type="Proteomes" id="UP000781958"/>
    </source>
</evidence>
<evidence type="ECO:0000256" key="4">
    <source>
        <dbReference type="RuleBase" id="RU004417"/>
    </source>
</evidence>
<organism evidence="6 7">
    <name type="scientific">Azospirillum rugosum</name>
    <dbReference type="NCBI Taxonomy" id="416170"/>
    <lineage>
        <taxon>Bacteria</taxon>
        <taxon>Pseudomonadati</taxon>
        <taxon>Pseudomonadota</taxon>
        <taxon>Alphaproteobacteria</taxon>
        <taxon>Rhodospirillales</taxon>
        <taxon>Azospirillaceae</taxon>
        <taxon>Azospirillum</taxon>
    </lineage>
</organism>
<dbReference type="InterPro" id="IPR006097">
    <property type="entry name" value="Glu/Leu/Phe/Val/Trp_DH_dimer"/>
</dbReference>
<evidence type="ECO:0000259" key="5">
    <source>
        <dbReference type="SMART" id="SM00839"/>
    </source>
</evidence>
<reference evidence="6 7" key="1">
    <citation type="submission" date="2021-03" db="EMBL/GenBank/DDBJ databases">
        <title>Genomic Encyclopedia of Type Strains, Phase III (KMG-III): the genomes of soil and plant-associated and newly described type strains.</title>
        <authorList>
            <person name="Whitman W."/>
        </authorList>
    </citation>
    <scope>NUCLEOTIDE SEQUENCE [LARGE SCALE GENOMIC DNA]</scope>
    <source>
        <strain evidence="6 7">IMMIB AFH-6</strain>
    </source>
</reference>
<keyword evidence="7" id="KW-1185">Reference proteome</keyword>
<name>A0ABS4SVP9_9PROT</name>
<dbReference type="EC" id="1.4.1.9" evidence="6"/>
<dbReference type="RefSeq" id="WP_209770732.1">
    <property type="nucleotide sequence ID" value="NZ_JAGINP010000026.1"/>
</dbReference>
<feature type="domain" description="Glutamate/phenylalanine/leucine/valine/L-tryptophan dehydrogenase C-terminal" evidence="5">
    <location>
        <begin position="149"/>
        <end position="352"/>
    </location>
</feature>
<dbReference type="InterPro" id="IPR036291">
    <property type="entry name" value="NAD(P)-bd_dom_sf"/>
</dbReference>
<dbReference type="Proteomes" id="UP000781958">
    <property type="component" value="Unassembled WGS sequence"/>
</dbReference>
<dbReference type="Pfam" id="PF00208">
    <property type="entry name" value="ELFV_dehydrog"/>
    <property type="match status" value="2"/>
</dbReference>
<evidence type="ECO:0000256" key="3">
    <source>
        <dbReference type="ARBA" id="ARBA00023027"/>
    </source>
</evidence>
<dbReference type="GO" id="GO:0050049">
    <property type="term" value="F:L-leucine dehydrogenase activity"/>
    <property type="evidence" value="ECO:0007669"/>
    <property type="project" value="UniProtKB-EC"/>
</dbReference>
<dbReference type="PIRSF" id="PIRSF000188">
    <property type="entry name" value="Phe_leu_dh"/>
    <property type="match status" value="1"/>
</dbReference>
<dbReference type="EMBL" id="JAGINP010000026">
    <property type="protein sequence ID" value="MBP2296032.1"/>
    <property type="molecule type" value="Genomic_DNA"/>
</dbReference>
<comment type="similarity">
    <text evidence="1 4">Belongs to the Glu/Leu/Phe/Val dehydrogenases family.</text>
</comment>
<accession>A0ABS4SVP9</accession>
<dbReference type="SUPFAM" id="SSF51735">
    <property type="entry name" value="NAD(P)-binding Rossmann-fold domains"/>
    <property type="match status" value="1"/>
</dbReference>
<keyword evidence="3" id="KW-0520">NAD</keyword>
<dbReference type="PANTHER" id="PTHR42722:SF1">
    <property type="entry name" value="VALINE DEHYDROGENASE"/>
    <property type="match status" value="1"/>
</dbReference>
<keyword evidence="2 4" id="KW-0560">Oxidoreductase</keyword>
<dbReference type="PROSITE" id="PS00074">
    <property type="entry name" value="GLFV_DEHYDROGENASE"/>
    <property type="match status" value="1"/>
</dbReference>
<proteinExistence type="inferred from homology"/>
<gene>
    <name evidence="6" type="ORF">J2851_005847</name>
</gene>
<dbReference type="CDD" id="cd01075">
    <property type="entry name" value="NAD_bind_Leu_Phe_Val_DH"/>
    <property type="match status" value="1"/>
</dbReference>
<dbReference type="Gene3D" id="3.40.50.720">
    <property type="entry name" value="NAD(P)-binding Rossmann-like Domain"/>
    <property type="match status" value="1"/>
</dbReference>
<dbReference type="Pfam" id="PF02812">
    <property type="entry name" value="ELFV_dehydrog_N"/>
    <property type="match status" value="1"/>
</dbReference>
<dbReference type="PANTHER" id="PTHR42722">
    <property type="entry name" value="LEUCINE DEHYDROGENASE"/>
    <property type="match status" value="1"/>
</dbReference>
<evidence type="ECO:0000256" key="2">
    <source>
        <dbReference type="ARBA" id="ARBA00023002"/>
    </source>
</evidence>
<dbReference type="Gene3D" id="3.40.50.10860">
    <property type="entry name" value="Leucine Dehydrogenase, chain A, domain 1"/>
    <property type="match status" value="1"/>
</dbReference>
<comment type="caution">
    <text evidence="6">The sequence shown here is derived from an EMBL/GenBank/DDBJ whole genome shotgun (WGS) entry which is preliminary data.</text>
</comment>
<dbReference type="InterPro" id="IPR046346">
    <property type="entry name" value="Aminoacid_DH-like_N_sf"/>
</dbReference>
<evidence type="ECO:0000256" key="1">
    <source>
        <dbReference type="ARBA" id="ARBA00006382"/>
    </source>
</evidence>
<sequence length="352" mass="37341">MHLFDHPDFDGHEQVVFCADPESGLRAIIAVHDTTLGPSLGGCRMWPYASEAEALRDVLRLSRGMTYKSALAGLPLGGGKSVIIGNPRTDKTGALLRAMGRNVERLGGRYIVAEDSGTGVPDIKTMAQETAHVSGVVEKTTGNGGTRSGDPSPSTAYGVFVGLKAAVRHRLNRTDLEGLTVAIQGVGSVGGHLAHFLRDAGARLWITDINAEQARRVADAVGATAVAPDAIFDLDVDVFAPCALGAVLNDDTIARLTSPVVAGAANNQLAEERHGQALSDRGILYAPDYVINAGGVIDVYYERAGHDHERVMRHVESIADTLTEIFARADAEHRPTAAVADRMARQKVGRAR</sequence>
<protein>
    <submittedName>
        <fullName evidence="6">Leucine dehydrogenase</fullName>
        <ecNumber evidence="6">1.4.1.9</ecNumber>
    </submittedName>
</protein>
<dbReference type="SMART" id="SM00839">
    <property type="entry name" value="ELFV_dehydrog"/>
    <property type="match status" value="1"/>
</dbReference>